<comment type="caution">
    <text evidence="1">The sequence shown here is derived from an EMBL/GenBank/DDBJ whole genome shotgun (WGS) entry which is preliminary data.</text>
</comment>
<evidence type="ECO:0000313" key="2">
    <source>
        <dbReference type="Proteomes" id="UP000471640"/>
    </source>
</evidence>
<reference evidence="1 2" key="2">
    <citation type="submission" date="2020-02" db="EMBL/GenBank/DDBJ databases">
        <title>Genome sequences of Thiorhodococcus mannitoliphagus and Thiorhodococcus minor, purple sulfur photosynthetic bacteria in the gammaproteobacterial family, Chromatiaceae.</title>
        <authorList>
            <person name="Aviles F.A."/>
            <person name="Meyer T.E."/>
            <person name="Kyndt J.A."/>
        </authorList>
    </citation>
    <scope>NUCLEOTIDE SEQUENCE [LARGE SCALE GENOMIC DNA]</scope>
    <source>
        <strain evidence="1 2">DSM 18266</strain>
    </source>
</reference>
<proteinExistence type="predicted"/>
<organism evidence="1 2">
    <name type="scientific">Thiorhodococcus mannitoliphagus</name>
    <dbReference type="NCBI Taxonomy" id="329406"/>
    <lineage>
        <taxon>Bacteria</taxon>
        <taxon>Pseudomonadati</taxon>
        <taxon>Pseudomonadota</taxon>
        <taxon>Gammaproteobacteria</taxon>
        <taxon>Chromatiales</taxon>
        <taxon>Chromatiaceae</taxon>
        <taxon>Thiorhodococcus</taxon>
    </lineage>
</organism>
<name>A0A6P1E101_9GAMM</name>
<accession>A0A6P1E101</accession>
<protein>
    <submittedName>
        <fullName evidence="1">Uncharacterized protein</fullName>
    </submittedName>
</protein>
<dbReference type="AlphaFoldDB" id="A0A6P1E101"/>
<dbReference type="RefSeq" id="WP_164656901.1">
    <property type="nucleotide sequence ID" value="NZ_JAAIJR010000211.1"/>
</dbReference>
<gene>
    <name evidence="1" type="ORF">G3480_24805</name>
</gene>
<evidence type="ECO:0000313" key="1">
    <source>
        <dbReference type="EMBL" id="NEX23470.1"/>
    </source>
</evidence>
<sequence>MSDAHATMLIEALFGDAHDAALGAFEVIKAMSTSNFPLLQRGQGDFGRPRSHRATIDGHLVSVNGEGMHMRSSEAEASIAVRRRCALKSKILLAQLVRFGKVLSVSRRKPLNTRRHWAQ</sequence>
<reference evidence="2" key="1">
    <citation type="journal article" date="2020" name="Microbiol. Resour. Announc.">
        <title>Draft Genome Sequences of Thiorhodococcus mannitoliphagus and Thiorhodococcus minor, Purple Sulfur Photosynthetic Bacteria in the Gammaproteobacterial Family Chromatiaceae.</title>
        <authorList>
            <person name="Aviles F.A."/>
            <person name="Meyer T.E."/>
            <person name="Kyndt J.A."/>
        </authorList>
    </citation>
    <scope>NUCLEOTIDE SEQUENCE [LARGE SCALE GENOMIC DNA]</scope>
    <source>
        <strain evidence="2">DSM 18266</strain>
    </source>
</reference>
<dbReference type="EMBL" id="JAAIJR010000211">
    <property type="protein sequence ID" value="NEX23470.1"/>
    <property type="molecule type" value="Genomic_DNA"/>
</dbReference>
<keyword evidence="2" id="KW-1185">Reference proteome</keyword>
<dbReference type="Proteomes" id="UP000471640">
    <property type="component" value="Unassembled WGS sequence"/>
</dbReference>